<proteinExistence type="predicted"/>
<reference evidence="1 2" key="1">
    <citation type="submission" date="2015-12" db="EMBL/GenBank/DDBJ databases">
        <title>Draft Genome Sequence of Desulfitobacterium hafniense Strain DH, a Sulfate-reducing Bacterium Isolated from Paddy Soils.</title>
        <authorList>
            <person name="Bao P."/>
            <person name="Zhang X."/>
            <person name="Li G."/>
        </authorList>
    </citation>
    <scope>NUCLEOTIDE SEQUENCE [LARGE SCALE GENOMIC DNA]</scope>
    <source>
        <strain evidence="1 2">DH</strain>
    </source>
</reference>
<organism evidence="1 2">
    <name type="scientific">Desulfitobacterium hafniense</name>
    <name type="common">Desulfitobacterium frappieri</name>
    <dbReference type="NCBI Taxonomy" id="49338"/>
    <lineage>
        <taxon>Bacteria</taxon>
        <taxon>Bacillati</taxon>
        <taxon>Bacillota</taxon>
        <taxon>Clostridia</taxon>
        <taxon>Eubacteriales</taxon>
        <taxon>Desulfitobacteriaceae</taxon>
        <taxon>Desulfitobacterium</taxon>
    </lineage>
</organism>
<accession>A0A0W1JM63</accession>
<protein>
    <recommendedName>
        <fullName evidence="3">DUF3800 domain-containing protein</fullName>
    </recommendedName>
</protein>
<gene>
    <name evidence="1" type="ORF">AT727_04580</name>
</gene>
<dbReference type="AlphaFoldDB" id="A0A0W1JM63"/>
<dbReference type="RefSeq" id="WP_005816919.1">
    <property type="nucleotide sequence ID" value="NZ_CABKQQ010000060.1"/>
</dbReference>
<comment type="caution">
    <text evidence="1">The sequence shown here is derived from an EMBL/GenBank/DDBJ whole genome shotgun (WGS) entry which is preliminary data.</text>
</comment>
<evidence type="ECO:0000313" key="2">
    <source>
        <dbReference type="Proteomes" id="UP000054623"/>
    </source>
</evidence>
<dbReference type="InterPro" id="IPR024524">
    <property type="entry name" value="DUF3800"/>
</dbReference>
<evidence type="ECO:0008006" key="3">
    <source>
        <dbReference type="Google" id="ProtNLM"/>
    </source>
</evidence>
<sequence length="228" mass="26698">MNIYIDESGSMTHETILPQNRYFTMALILTQEPDKLRRVYKRFVQKYLKELKDGNSDNKMFTGENFLELKGSAFTPKMKKNFVDFICKNNLFQILYIKIDNTQATANLYKNKARAFNYILKLAIEFLYNREILTDRNLTLNLDERNVKTEARHQLKEHLCTEFSTGRNIVDEVQVEYFDSCNNKLIQLADVFSNILYSNLLTSGKYDAEIKSMDDNGYLVGVFKFPPV</sequence>
<evidence type="ECO:0000313" key="1">
    <source>
        <dbReference type="EMBL" id="KTE92216.1"/>
    </source>
</evidence>
<dbReference type="Proteomes" id="UP000054623">
    <property type="component" value="Unassembled WGS sequence"/>
</dbReference>
<dbReference type="Pfam" id="PF12686">
    <property type="entry name" value="DUF3800"/>
    <property type="match status" value="1"/>
</dbReference>
<dbReference type="OrthoDB" id="2057679at2"/>
<dbReference type="EMBL" id="LOCK01000017">
    <property type="protein sequence ID" value="KTE92216.1"/>
    <property type="molecule type" value="Genomic_DNA"/>
</dbReference>
<name>A0A0W1JM63_DESHA</name>